<feature type="compositionally biased region" description="Low complexity" evidence="1">
    <location>
        <begin position="1"/>
        <end position="25"/>
    </location>
</feature>
<dbReference type="AlphaFoldDB" id="A0A9P9FNA2"/>
<evidence type="ECO:0000313" key="3">
    <source>
        <dbReference type="Proteomes" id="UP000738349"/>
    </source>
</evidence>
<reference evidence="2" key="1">
    <citation type="journal article" date="2021" name="Nat. Commun.">
        <title>Genetic determinants of endophytism in the Arabidopsis root mycobiome.</title>
        <authorList>
            <person name="Mesny F."/>
            <person name="Miyauchi S."/>
            <person name="Thiergart T."/>
            <person name="Pickel B."/>
            <person name="Atanasova L."/>
            <person name="Karlsson M."/>
            <person name="Huettel B."/>
            <person name="Barry K.W."/>
            <person name="Haridas S."/>
            <person name="Chen C."/>
            <person name="Bauer D."/>
            <person name="Andreopoulos W."/>
            <person name="Pangilinan J."/>
            <person name="LaButti K."/>
            <person name="Riley R."/>
            <person name="Lipzen A."/>
            <person name="Clum A."/>
            <person name="Drula E."/>
            <person name="Henrissat B."/>
            <person name="Kohler A."/>
            <person name="Grigoriev I.V."/>
            <person name="Martin F.M."/>
            <person name="Hacquard S."/>
        </authorList>
    </citation>
    <scope>NUCLEOTIDE SEQUENCE</scope>
    <source>
        <strain evidence="2">MPI-CAGE-AT-0147</strain>
    </source>
</reference>
<feature type="region of interest" description="Disordered" evidence="1">
    <location>
        <begin position="378"/>
        <end position="424"/>
    </location>
</feature>
<dbReference type="Proteomes" id="UP000738349">
    <property type="component" value="Unassembled WGS sequence"/>
</dbReference>
<gene>
    <name evidence="2" type="ORF">EDB81DRAFT_640864</name>
</gene>
<feature type="compositionally biased region" description="Basic and acidic residues" evidence="1">
    <location>
        <begin position="280"/>
        <end position="291"/>
    </location>
</feature>
<dbReference type="PANTHER" id="PTHR38049">
    <property type="entry name" value="RICIN B LECTIN DOMAIN-CONTAINING PROTEIN"/>
    <property type="match status" value="1"/>
</dbReference>
<keyword evidence="3" id="KW-1185">Reference proteome</keyword>
<dbReference type="OrthoDB" id="3928002at2759"/>
<feature type="compositionally biased region" description="Low complexity" evidence="1">
    <location>
        <begin position="308"/>
        <end position="332"/>
    </location>
</feature>
<comment type="caution">
    <text evidence="2">The sequence shown here is derived from an EMBL/GenBank/DDBJ whole genome shotgun (WGS) entry which is preliminary data.</text>
</comment>
<accession>A0A9P9FNA2</accession>
<feature type="region of interest" description="Disordered" evidence="1">
    <location>
        <begin position="1"/>
        <end position="26"/>
    </location>
</feature>
<feature type="compositionally biased region" description="Basic and acidic residues" evidence="1">
    <location>
        <begin position="257"/>
        <end position="270"/>
    </location>
</feature>
<protein>
    <submittedName>
        <fullName evidence="2">Uncharacterized protein</fullName>
    </submittedName>
</protein>
<evidence type="ECO:0000313" key="2">
    <source>
        <dbReference type="EMBL" id="KAH7165541.1"/>
    </source>
</evidence>
<sequence length="424" mass="46926">MSAPSPSSSSFSTDSSSSSSSPTAPQNTLQELFGTLCKQKLLEEVDKLKVAIQNDDPQEVIMSIPMLLALTICPAMLGTQEAIRQSQSKSKREEHRARRCNLIVSCVKPSIRSRDINNKLIVLKDSKLYIANEHPLYNHDSKNNVSKGYPFSGYFLPYPDSEYEGLVSTISDDPPMLNWIYVDKDTYAVKYGVRAEAQENITGPFDCTKQDRRMTLEGWEGFCAVEELPGIWSLFYDRDDNGLKNKVPMGTRVLEVELTRREKKEPKPEPDADADAPTTLEEKWKQHKEQSQVDEDGREAFLASGNSKAAPAEPTQPTQPNPAAQAQAQASSEEQKQKLEALSEGMRRLGLTLDNIKVSQSQTAPSVATNDYSVWSGARKAADEDSSSVTAASSVSEKHNDTASVSNRSEGDMYKKPYVEDVAV</sequence>
<dbReference type="PANTHER" id="PTHR38049:SF2">
    <property type="entry name" value="RICIN B LECTIN DOMAIN-CONTAINING PROTEIN"/>
    <property type="match status" value="1"/>
</dbReference>
<organism evidence="2 3">
    <name type="scientific">Dactylonectria macrodidyma</name>
    <dbReference type="NCBI Taxonomy" id="307937"/>
    <lineage>
        <taxon>Eukaryota</taxon>
        <taxon>Fungi</taxon>
        <taxon>Dikarya</taxon>
        <taxon>Ascomycota</taxon>
        <taxon>Pezizomycotina</taxon>
        <taxon>Sordariomycetes</taxon>
        <taxon>Hypocreomycetidae</taxon>
        <taxon>Hypocreales</taxon>
        <taxon>Nectriaceae</taxon>
        <taxon>Dactylonectria</taxon>
    </lineage>
</organism>
<evidence type="ECO:0000256" key="1">
    <source>
        <dbReference type="SAM" id="MobiDB-lite"/>
    </source>
</evidence>
<proteinExistence type="predicted"/>
<dbReference type="EMBL" id="JAGMUV010000003">
    <property type="protein sequence ID" value="KAH7165541.1"/>
    <property type="molecule type" value="Genomic_DNA"/>
</dbReference>
<feature type="region of interest" description="Disordered" evidence="1">
    <location>
        <begin position="257"/>
        <end position="338"/>
    </location>
</feature>
<feature type="compositionally biased region" description="Basic and acidic residues" evidence="1">
    <location>
        <begin position="409"/>
        <end position="424"/>
    </location>
</feature>
<name>A0A9P9FNA2_9HYPO</name>